<reference evidence="2 3" key="1">
    <citation type="journal article" date="2010" name="Nature">
        <title>Genome sequencing and analysis of the model grass Brachypodium distachyon.</title>
        <authorList>
            <consortium name="International Brachypodium Initiative"/>
        </authorList>
    </citation>
    <scope>NUCLEOTIDE SEQUENCE [LARGE SCALE GENOMIC DNA]</scope>
    <source>
        <strain evidence="2 3">Bd21</strain>
    </source>
</reference>
<accession>A0A0Q3EIP4</accession>
<dbReference type="EnsemblPlants" id="KQJ86252">
    <property type="protein sequence ID" value="KQJ86252"/>
    <property type="gene ID" value="BRADI_4g04256v3"/>
</dbReference>
<dbReference type="EMBL" id="CM000883">
    <property type="protein sequence ID" value="KQJ86251.1"/>
    <property type="molecule type" value="Genomic_DNA"/>
</dbReference>
<dbReference type="EnsemblPlants" id="KQJ86251">
    <property type="protein sequence ID" value="KQJ86251"/>
    <property type="gene ID" value="BRADI_4g04256v3"/>
</dbReference>
<dbReference type="InParanoid" id="A0A0Q3EIP4"/>
<protein>
    <submittedName>
        <fullName evidence="2 3">Uncharacterized protein</fullName>
    </submittedName>
</protein>
<sequence length="191" mass="20883">MGTRYPYTRRVFARLRYGYAAACSCLLPSTSPPSEPPSPASGQPAFPRAASSTSPPARAASTSQPRPASTSPPRAPRLLHPSPRLRLLHPSPSSPWKRSAGHRWIGTRRREIRPTVAPPPPDRDKTPWDPADPAPATVDPARHCGFRGSPEWRIFSVICSCCCELLLTAGRVKIPAGNPYPWRVVGLVKFH</sequence>
<dbReference type="EMBL" id="CM000883">
    <property type="protein sequence ID" value="KQJ86252.1"/>
    <property type="molecule type" value="Genomic_DNA"/>
</dbReference>
<feature type="region of interest" description="Disordered" evidence="1">
    <location>
        <begin position="28"/>
        <end position="128"/>
    </location>
</feature>
<evidence type="ECO:0000313" key="2">
    <source>
        <dbReference type="EMBL" id="KQJ86252.1"/>
    </source>
</evidence>
<dbReference type="Gramene" id="KQJ86251">
    <property type="protein sequence ID" value="KQJ86251"/>
    <property type="gene ID" value="BRADI_4g04256v3"/>
</dbReference>
<reference evidence="3" key="3">
    <citation type="submission" date="2018-08" db="UniProtKB">
        <authorList>
            <consortium name="EnsemblPlants"/>
        </authorList>
    </citation>
    <scope>IDENTIFICATION</scope>
    <source>
        <strain evidence="3">cv. Bd21</strain>
    </source>
</reference>
<reference evidence="2" key="2">
    <citation type="submission" date="2017-06" db="EMBL/GenBank/DDBJ databases">
        <title>WGS assembly of Brachypodium distachyon.</title>
        <authorList>
            <consortium name="The International Brachypodium Initiative"/>
            <person name="Lucas S."/>
            <person name="Harmon-Smith M."/>
            <person name="Lail K."/>
            <person name="Tice H."/>
            <person name="Grimwood J."/>
            <person name="Bruce D."/>
            <person name="Barry K."/>
            <person name="Shu S."/>
            <person name="Lindquist E."/>
            <person name="Wang M."/>
            <person name="Pitluck S."/>
            <person name="Vogel J.P."/>
            <person name="Garvin D.F."/>
            <person name="Mockler T.C."/>
            <person name="Schmutz J."/>
            <person name="Rokhsar D."/>
            <person name="Bevan M.W."/>
        </authorList>
    </citation>
    <scope>NUCLEOTIDE SEQUENCE</scope>
    <source>
        <strain evidence="2">Bd21</strain>
    </source>
</reference>
<dbReference type="Gramene" id="KQJ86252">
    <property type="protein sequence ID" value="KQJ86252"/>
    <property type="gene ID" value="BRADI_4g04256v3"/>
</dbReference>
<organism evidence="2">
    <name type="scientific">Brachypodium distachyon</name>
    <name type="common">Purple false brome</name>
    <name type="synonym">Trachynia distachya</name>
    <dbReference type="NCBI Taxonomy" id="15368"/>
    <lineage>
        <taxon>Eukaryota</taxon>
        <taxon>Viridiplantae</taxon>
        <taxon>Streptophyta</taxon>
        <taxon>Embryophyta</taxon>
        <taxon>Tracheophyta</taxon>
        <taxon>Spermatophyta</taxon>
        <taxon>Magnoliopsida</taxon>
        <taxon>Liliopsida</taxon>
        <taxon>Poales</taxon>
        <taxon>Poaceae</taxon>
        <taxon>BOP clade</taxon>
        <taxon>Pooideae</taxon>
        <taxon>Stipodae</taxon>
        <taxon>Brachypodieae</taxon>
        <taxon>Brachypodium</taxon>
    </lineage>
</organism>
<feature type="compositionally biased region" description="Low complexity" evidence="1">
    <location>
        <begin position="40"/>
        <end position="95"/>
    </location>
</feature>
<proteinExistence type="predicted"/>
<feature type="compositionally biased region" description="Pro residues" evidence="1">
    <location>
        <begin position="30"/>
        <end position="39"/>
    </location>
</feature>
<keyword evidence="4" id="KW-1185">Reference proteome</keyword>
<gene>
    <name evidence="2" type="ORF">BRADI_4g04256v3</name>
</gene>
<evidence type="ECO:0000256" key="1">
    <source>
        <dbReference type="SAM" id="MobiDB-lite"/>
    </source>
</evidence>
<dbReference type="Proteomes" id="UP000008810">
    <property type="component" value="Chromosome 4"/>
</dbReference>
<dbReference type="AlphaFoldDB" id="A0A0Q3EIP4"/>
<evidence type="ECO:0000313" key="3">
    <source>
        <dbReference type="EnsemblPlants" id="KQJ86251"/>
    </source>
</evidence>
<name>A0A0Q3EIP4_BRADI</name>
<evidence type="ECO:0000313" key="4">
    <source>
        <dbReference type="Proteomes" id="UP000008810"/>
    </source>
</evidence>